<dbReference type="InterPro" id="IPR013766">
    <property type="entry name" value="Thioredoxin_domain"/>
</dbReference>
<dbReference type="SUPFAM" id="SSF52833">
    <property type="entry name" value="Thioredoxin-like"/>
    <property type="match status" value="1"/>
</dbReference>
<dbReference type="PANTHER" id="PTHR45663:SF11">
    <property type="entry name" value="GEO12009P1"/>
    <property type="match status" value="1"/>
</dbReference>
<sequence>MAAEFFEAYNFEQITDEEFAVKINANENADKLVCVFFWGHDCPNCEVAKKVLVDRKAEVDQLDMKWYQANIYEDFNLATRFGIFGIPIFIFFKNGKKLGKISPFPGFEPFYEAVSKLL</sequence>
<reference evidence="2 3" key="1">
    <citation type="journal article" date="2013" name="ISME J.">
        <title>By their genes ye shall know them: genomic signatures of predatory bacteria.</title>
        <authorList>
            <person name="Pasternak Z."/>
            <person name="Pietrokovski S."/>
            <person name="Rotem O."/>
            <person name="Gophna U."/>
            <person name="Lurie-Weinberger M.N."/>
            <person name="Jurkevitch E."/>
        </authorList>
    </citation>
    <scope>NUCLEOTIDE SEQUENCE [LARGE SCALE GENOMIC DNA]</scope>
    <source>
        <strain evidence="2 3">JSS</strain>
    </source>
</reference>
<proteinExistence type="predicted"/>
<evidence type="ECO:0000259" key="1">
    <source>
        <dbReference type="PROSITE" id="PS51352"/>
    </source>
</evidence>
<dbReference type="OrthoDB" id="8379100at2"/>
<dbReference type="GO" id="GO:0015035">
    <property type="term" value="F:protein-disulfide reductase activity"/>
    <property type="evidence" value="ECO:0007669"/>
    <property type="project" value="TreeGrafter"/>
</dbReference>
<evidence type="ECO:0000313" key="3">
    <source>
        <dbReference type="Proteomes" id="UP000012040"/>
    </source>
</evidence>
<dbReference type="RefSeq" id="WP_015469495.1">
    <property type="nucleotide sequence ID" value="NC_020813.1"/>
</dbReference>
<protein>
    <recommendedName>
        <fullName evidence="1">Thioredoxin domain-containing protein</fullName>
    </recommendedName>
</protein>
<dbReference type="EMBL" id="CP003537">
    <property type="protein sequence ID" value="AGH95005.1"/>
    <property type="molecule type" value="Genomic_DNA"/>
</dbReference>
<dbReference type="Gene3D" id="3.40.30.10">
    <property type="entry name" value="Glutaredoxin"/>
    <property type="match status" value="1"/>
</dbReference>
<name>M4V996_9BACT</name>
<dbReference type="STRING" id="1184267.A11Q_787"/>
<evidence type="ECO:0000313" key="2">
    <source>
        <dbReference type="EMBL" id="AGH95005.1"/>
    </source>
</evidence>
<dbReference type="eggNOG" id="COG0526">
    <property type="taxonomic scope" value="Bacteria"/>
</dbReference>
<feature type="domain" description="Thioredoxin" evidence="1">
    <location>
        <begin position="1"/>
        <end position="118"/>
    </location>
</feature>
<dbReference type="HOGENOM" id="CLU_137795_0_0_7"/>
<keyword evidence="3" id="KW-1185">Reference proteome</keyword>
<organism evidence="2 3">
    <name type="scientific">Pseudobdellovibrio exovorus JSS</name>
    <dbReference type="NCBI Taxonomy" id="1184267"/>
    <lineage>
        <taxon>Bacteria</taxon>
        <taxon>Pseudomonadati</taxon>
        <taxon>Bdellovibrionota</taxon>
        <taxon>Bdellovibrionia</taxon>
        <taxon>Bdellovibrionales</taxon>
        <taxon>Pseudobdellovibrionaceae</taxon>
        <taxon>Pseudobdellovibrio</taxon>
    </lineage>
</organism>
<dbReference type="InterPro" id="IPR036249">
    <property type="entry name" value="Thioredoxin-like_sf"/>
</dbReference>
<dbReference type="KEGG" id="bex:A11Q_787"/>
<dbReference type="PATRIC" id="fig|1184267.3.peg.795"/>
<accession>M4V996</accession>
<dbReference type="Proteomes" id="UP000012040">
    <property type="component" value="Chromosome"/>
</dbReference>
<dbReference type="Pfam" id="PF00085">
    <property type="entry name" value="Thioredoxin"/>
    <property type="match status" value="1"/>
</dbReference>
<dbReference type="PANTHER" id="PTHR45663">
    <property type="entry name" value="GEO12009P1"/>
    <property type="match status" value="1"/>
</dbReference>
<gene>
    <name evidence="2" type="ORF">A11Q_787</name>
</gene>
<dbReference type="PROSITE" id="PS51352">
    <property type="entry name" value="THIOREDOXIN_2"/>
    <property type="match status" value="1"/>
</dbReference>
<dbReference type="AlphaFoldDB" id="M4V996"/>
<dbReference type="GO" id="GO:0005737">
    <property type="term" value="C:cytoplasm"/>
    <property type="evidence" value="ECO:0007669"/>
    <property type="project" value="TreeGrafter"/>
</dbReference>